<keyword evidence="1" id="KW-0001">2Fe-2S</keyword>
<accession>A0A6J4SH11</accession>
<sequence>MASLIDICPVSELPPGASRRVETEEFDVGIFNCNGQLLAMEDRCSHDDSVLLEGGPFDPAACTIECPRHGSVFDLRSGRPTTLPAYEAVETFPVLVEDGVIKLELE</sequence>
<dbReference type="SUPFAM" id="SSF50022">
    <property type="entry name" value="ISP domain"/>
    <property type="match status" value="1"/>
</dbReference>
<dbReference type="GO" id="GO:0046872">
    <property type="term" value="F:metal ion binding"/>
    <property type="evidence" value="ECO:0007669"/>
    <property type="project" value="UniProtKB-KW"/>
</dbReference>
<dbReference type="PANTHER" id="PTHR21496:SF23">
    <property type="entry name" value="3-PHENYLPROPIONATE_CINNAMIC ACID DIOXYGENASE FERREDOXIN SUBUNIT"/>
    <property type="match status" value="1"/>
</dbReference>
<name>A0A6J4SH11_9ACTN</name>
<dbReference type="GO" id="GO:0051537">
    <property type="term" value="F:2 iron, 2 sulfur cluster binding"/>
    <property type="evidence" value="ECO:0007669"/>
    <property type="project" value="UniProtKB-KW"/>
</dbReference>
<dbReference type="AlphaFoldDB" id="A0A6J4SH11"/>
<keyword evidence="2" id="KW-0479">Metal-binding</keyword>
<reference evidence="6" key="1">
    <citation type="submission" date="2020-02" db="EMBL/GenBank/DDBJ databases">
        <authorList>
            <person name="Meier V. D."/>
        </authorList>
    </citation>
    <scope>NUCLEOTIDE SEQUENCE</scope>
    <source>
        <strain evidence="6">AVDCRST_MAG53</strain>
    </source>
</reference>
<dbReference type="GO" id="GO:0004497">
    <property type="term" value="F:monooxygenase activity"/>
    <property type="evidence" value="ECO:0007669"/>
    <property type="project" value="UniProtKB-ARBA"/>
</dbReference>
<evidence type="ECO:0000313" key="6">
    <source>
        <dbReference type="EMBL" id="CAA9499218.1"/>
    </source>
</evidence>
<dbReference type="PROSITE" id="PS51296">
    <property type="entry name" value="RIESKE"/>
    <property type="match status" value="1"/>
</dbReference>
<dbReference type="InterPro" id="IPR036922">
    <property type="entry name" value="Rieske_2Fe-2S_sf"/>
</dbReference>
<evidence type="ECO:0000256" key="2">
    <source>
        <dbReference type="ARBA" id="ARBA00022723"/>
    </source>
</evidence>
<dbReference type="EMBL" id="CADCVR010000059">
    <property type="protein sequence ID" value="CAA9499218.1"/>
    <property type="molecule type" value="Genomic_DNA"/>
</dbReference>
<dbReference type="Gene3D" id="2.102.10.10">
    <property type="entry name" value="Rieske [2Fe-2S] iron-sulphur domain"/>
    <property type="match status" value="1"/>
</dbReference>
<dbReference type="InterPro" id="IPR017941">
    <property type="entry name" value="Rieske_2Fe-2S"/>
</dbReference>
<evidence type="ECO:0000256" key="1">
    <source>
        <dbReference type="ARBA" id="ARBA00022714"/>
    </source>
</evidence>
<proteinExistence type="predicted"/>
<keyword evidence="4" id="KW-0411">Iron-sulfur</keyword>
<dbReference type="CDD" id="cd03528">
    <property type="entry name" value="Rieske_RO_ferredoxin"/>
    <property type="match status" value="1"/>
</dbReference>
<organism evidence="6">
    <name type="scientific">uncultured Solirubrobacteraceae bacterium</name>
    <dbReference type="NCBI Taxonomy" id="1162706"/>
    <lineage>
        <taxon>Bacteria</taxon>
        <taxon>Bacillati</taxon>
        <taxon>Actinomycetota</taxon>
        <taxon>Thermoleophilia</taxon>
        <taxon>Solirubrobacterales</taxon>
        <taxon>Solirubrobacteraceae</taxon>
        <taxon>environmental samples</taxon>
    </lineage>
</organism>
<feature type="domain" description="Rieske" evidence="5">
    <location>
        <begin position="5"/>
        <end position="103"/>
    </location>
</feature>
<keyword evidence="3" id="KW-0408">Iron</keyword>
<dbReference type="Pfam" id="PF00355">
    <property type="entry name" value="Rieske"/>
    <property type="match status" value="1"/>
</dbReference>
<dbReference type="GO" id="GO:0016705">
    <property type="term" value="F:oxidoreductase activity, acting on paired donors, with incorporation or reduction of molecular oxygen"/>
    <property type="evidence" value="ECO:0007669"/>
    <property type="project" value="UniProtKB-ARBA"/>
</dbReference>
<dbReference type="PANTHER" id="PTHR21496">
    <property type="entry name" value="FERREDOXIN-RELATED"/>
    <property type="match status" value="1"/>
</dbReference>
<protein>
    <recommendedName>
        <fullName evidence="5">Rieske domain-containing protein</fullName>
    </recommendedName>
</protein>
<evidence type="ECO:0000259" key="5">
    <source>
        <dbReference type="PROSITE" id="PS51296"/>
    </source>
</evidence>
<evidence type="ECO:0000256" key="3">
    <source>
        <dbReference type="ARBA" id="ARBA00023004"/>
    </source>
</evidence>
<evidence type="ECO:0000256" key="4">
    <source>
        <dbReference type="ARBA" id="ARBA00023014"/>
    </source>
</evidence>
<gene>
    <name evidence="6" type="ORF">AVDCRST_MAG53-1836</name>
</gene>